<keyword evidence="3" id="KW-1185">Reference proteome</keyword>
<dbReference type="KEGG" id="mprt:ET475_10920"/>
<accession>A0A4P6ERC2</accession>
<dbReference type="EMBL" id="CP035494">
    <property type="protein sequence ID" value="QAY60448.1"/>
    <property type="molecule type" value="Genomic_DNA"/>
</dbReference>
<feature type="domain" description="DUF402" evidence="1">
    <location>
        <begin position="38"/>
        <end position="159"/>
    </location>
</feature>
<protein>
    <submittedName>
        <fullName evidence="2">DUF402 domain-containing protein</fullName>
    </submittedName>
</protein>
<dbReference type="InterPro" id="IPR007295">
    <property type="entry name" value="DUF402"/>
</dbReference>
<evidence type="ECO:0000313" key="3">
    <source>
        <dbReference type="Proteomes" id="UP000293995"/>
    </source>
</evidence>
<proteinExistence type="predicted"/>
<dbReference type="Gene3D" id="2.40.380.10">
    <property type="entry name" value="FomD-like"/>
    <property type="match status" value="1"/>
</dbReference>
<dbReference type="SUPFAM" id="SSF159234">
    <property type="entry name" value="FomD-like"/>
    <property type="match status" value="1"/>
</dbReference>
<dbReference type="RefSeq" id="WP_129389864.1">
    <property type="nucleotide sequence ID" value="NZ_CP035494.1"/>
</dbReference>
<organism evidence="2 3">
    <name type="scientific">Microbacterium protaetiae</name>
    <dbReference type="NCBI Taxonomy" id="2509458"/>
    <lineage>
        <taxon>Bacteria</taxon>
        <taxon>Bacillati</taxon>
        <taxon>Actinomycetota</taxon>
        <taxon>Actinomycetes</taxon>
        <taxon>Micrococcales</taxon>
        <taxon>Microbacteriaceae</taxon>
        <taxon>Microbacterium</taxon>
    </lineage>
</organism>
<sequence length="188" mass="21493">MTTAQRPEPGTRLIFRWRKWDGSPHWEHDCVYLGSDELGDWVGQPTGWHSHRPGKQFTTESPNVTLITPDPTWAGTFYGGMHPRHVRIYIDIAWDVQWTGAEPTAIDMDLDVVRCDDQRGIWIDDEDEWDEHRVLYDYPADVQATLAAKAIELKAQVTAETPPFDDATAQRWLDRLAALTPDAPRLDG</sequence>
<dbReference type="InterPro" id="IPR035930">
    <property type="entry name" value="FomD-like_sf"/>
</dbReference>
<name>A0A4P6ERC2_9MICO</name>
<evidence type="ECO:0000313" key="2">
    <source>
        <dbReference type="EMBL" id="QAY60448.1"/>
    </source>
</evidence>
<dbReference type="Proteomes" id="UP000293995">
    <property type="component" value="Chromosome"/>
</dbReference>
<dbReference type="AlphaFoldDB" id="A0A4P6ERC2"/>
<evidence type="ECO:0000259" key="1">
    <source>
        <dbReference type="Pfam" id="PF04167"/>
    </source>
</evidence>
<gene>
    <name evidence="2" type="ORF">ET475_10920</name>
</gene>
<dbReference type="OrthoDB" id="3531052at2"/>
<dbReference type="Pfam" id="PF04167">
    <property type="entry name" value="DUF402"/>
    <property type="match status" value="1"/>
</dbReference>
<reference evidence="2 3" key="1">
    <citation type="submission" date="2019-01" db="EMBL/GenBank/DDBJ databases">
        <title>Genome sequencing of strain DFW100M-13.</title>
        <authorList>
            <person name="Heo J."/>
            <person name="Kim S.-J."/>
            <person name="Kim J.-S."/>
            <person name="Hong S.-B."/>
            <person name="Kwon S.-W."/>
        </authorList>
    </citation>
    <scope>NUCLEOTIDE SEQUENCE [LARGE SCALE GENOMIC DNA]</scope>
    <source>
        <strain evidence="2 3">DFW100M-13</strain>
    </source>
</reference>